<comment type="caution">
    <text evidence="3">The sequence shown here is derived from an EMBL/GenBank/DDBJ whole genome shotgun (WGS) entry which is preliminary data.</text>
</comment>
<dbReference type="EMBL" id="BPVZ01000139">
    <property type="protein sequence ID" value="GKV40115.1"/>
    <property type="molecule type" value="Genomic_DNA"/>
</dbReference>
<proteinExistence type="predicted"/>
<name>A0AAV5LRM6_9ROSI</name>
<evidence type="ECO:0000256" key="1">
    <source>
        <dbReference type="SAM" id="MobiDB-lite"/>
    </source>
</evidence>
<feature type="region of interest" description="Disordered" evidence="1">
    <location>
        <begin position="100"/>
        <end position="133"/>
    </location>
</feature>
<sequence length="133" mass="14279">MAYFFSPFFLFLLSPILLSFFFLSAAATRKKQKGNPTAFFEKPVRKLGFGLLFLFKNKIGTQKFSPPAGKSGSALLCPPAALVVGAKFFKFRFRELPPALPPASSPCSSGSLLANSGSETKDGETTGSDELEG</sequence>
<feature type="signal peptide" evidence="2">
    <location>
        <begin position="1"/>
        <end position="27"/>
    </location>
</feature>
<feature type="chain" id="PRO_5043865196" description="Secreted protein" evidence="2">
    <location>
        <begin position="28"/>
        <end position="133"/>
    </location>
</feature>
<gene>
    <name evidence="3" type="ORF">SLEP1_g47784</name>
</gene>
<reference evidence="3 4" key="1">
    <citation type="journal article" date="2021" name="Commun. Biol.">
        <title>The genome of Shorea leprosula (Dipterocarpaceae) highlights the ecological relevance of drought in aseasonal tropical rainforests.</title>
        <authorList>
            <person name="Ng K.K.S."/>
            <person name="Kobayashi M.J."/>
            <person name="Fawcett J.A."/>
            <person name="Hatakeyama M."/>
            <person name="Paape T."/>
            <person name="Ng C.H."/>
            <person name="Ang C.C."/>
            <person name="Tnah L.H."/>
            <person name="Lee C.T."/>
            <person name="Nishiyama T."/>
            <person name="Sese J."/>
            <person name="O'Brien M.J."/>
            <person name="Copetti D."/>
            <person name="Mohd Noor M.I."/>
            <person name="Ong R.C."/>
            <person name="Putra M."/>
            <person name="Sireger I.Z."/>
            <person name="Indrioko S."/>
            <person name="Kosugi Y."/>
            <person name="Izuno A."/>
            <person name="Isagi Y."/>
            <person name="Lee S.L."/>
            <person name="Shimizu K.K."/>
        </authorList>
    </citation>
    <scope>NUCLEOTIDE SEQUENCE [LARGE SCALE GENOMIC DNA]</scope>
    <source>
        <strain evidence="3">214</strain>
    </source>
</reference>
<dbReference type="AlphaFoldDB" id="A0AAV5LRM6"/>
<dbReference type="Proteomes" id="UP001054252">
    <property type="component" value="Unassembled WGS sequence"/>
</dbReference>
<keyword evidence="2" id="KW-0732">Signal</keyword>
<accession>A0AAV5LRM6</accession>
<keyword evidence="4" id="KW-1185">Reference proteome</keyword>
<feature type="compositionally biased region" description="Low complexity" evidence="1">
    <location>
        <begin position="105"/>
        <end position="114"/>
    </location>
</feature>
<protein>
    <recommendedName>
        <fullName evidence="5">Secreted protein</fullName>
    </recommendedName>
</protein>
<evidence type="ECO:0000256" key="2">
    <source>
        <dbReference type="SAM" id="SignalP"/>
    </source>
</evidence>
<evidence type="ECO:0000313" key="4">
    <source>
        <dbReference type="Proteomes" id="UP001054252"/>
    </source>
</evidence>
<evidence type="ECO:0008006" key="5">
    <source>
        <dbReference type="Google" id="ProtNLM"/>
    </source>
</evidence>
<organism evidence="3 4">
    <name type="scientific">Rubroshorea leprosula</name>
    <dbReference type="NCBI Taxonomy" id="152421"/>
    <lineage>
        <taxon>Eukaryota</taxon>
        <taxon>Viridiplantae</taxon>
        <taxon>Streptophyta</taxon>
        <taxon>Embryophyta</taxon>
        <taxon>Tracheophyta</taxon>
        <taxon>Spermatophyta</taxon>
        <taxon>Magnoliopsida</taxon>
        <taxon>eudicotyledons</taxon>
        <taxon>Gunneridae</taxon>
        <taxon>Pentapetalae</taxon>
        <taxon>rosids</taxon>
        <taxon>malvids</taxon>
        <taxon>Malvales</taxon>
        <taxon>Dipterocarpaceae</taxon>
        <taxon>Rubroshorea</taxon>
    </lineage>
</organism>
<evidence type="ECO:0000313" key="3">
    <source>
        <dbReference type="EMBL" id="GKV40115.1"/>
    </source>
</evidence>